<comment type="caution">
    <text evidence="2">The sequence shown here is derived from an EMBL/GenBank/DDBJ whole genome shotgun (WGS) entry which is preliminary data.</text>
</comment>
<feature type="region of interest" description="Disordered" evidence="1">
    <location>
        <begin position="1"/>
        <end position="23"/>
    </location>
</feature>
<dbReference type="Proteomes" id="UP000468735">
    <property type="component" value="Unassembled WGS sequence"/>
</dbReference>
<protein>
    <submittedName>
        <fullName evidence="2">Uncharacterized protein</fullName>
    </submittedName>
</protein>
<organism evidence="2 3">
    <name type="scientific">Actinomadura rudentiformis</name>
    <dbReference type="NCBI Taxonomy" id="359158"/>
    <lineage>
        <taxon>Bacteria</taxon>
        <taxon>Bacillati</taxon>
        <taxon>Actinomycetota</taxon>
        <taxon>Actinomycetes</taxon>
        <taxon>Streptosporangiales</taxon>
        <taxon>Thermomonosporaceae</taxon>
        <taxon>Actinomadura</taxon>
    </lineage>
</organism>
<keyword evidence="3" id="KW-1185">Reference proteome</keyword>
<evidence type="ECO:0000256" key="1">
    <source>
        <dbReference type="SAM" id="MobiDB-lite"/>
    </source>
</evidence>
<dbReference type="AlphaFoldDB" id="A0A6H9YRR7"/>
<accession>A0A6H9YRR7</accession>
<sequence>MMMRSQRADTVHEPPQQADSQTMTRMDPRLIANAEGGAQLLITARLGSLAVDSRSVKTNDGWARRIILTDPDGDSWAACTAPRGAADYDVGQGGTRRLWDEAQTAYLEWLRLGRPGRSRFGLTASQNQQRLWLDAPDNIITR</sequence>
<dbReference type="EMBL" id="WBMT01000008">
    <property type="protein sequence ID" value="KAB2347971.1"/>
    <property type="molecule type" value="Genomic_DNA"/>
</dbReference>
<evidence type="ECO:0000313" key="2">
    <source>
        <dbReference type="EMBL" id="KAB2347971.1"/>
    </source>
</evidence>
<reference evidence="2 3" key="1">
    <citation type="submission" date="2019-09" db="EMBL/GenBank/DDBJ databases">
        <title>Actinomadura physcomitrii sp. nov., a novel actinomycete isolated from moss [Physcomitrium sphaericum (Ludw) Fuernr].</title>
        <authorList>
            <person name="Zhuang X."/>
            <person name="Liu C."/>
        </authorList>
    </citation>
    <scope>NUCLEOTIDE SEQUENCE [LARGE SCALE GENOMIC DNA]</scope>
    <source>
        <strain evidence="2 3">HMC1</strain>
    </source>
</reference>
<dbReference type="RefSeq" id="WP_151561619.1">
    <property type="nucleotide sequence ID" value="NZ_WBMT01000008.1"/>
</dbReference>
<gene>
    <name evidence="2" type="ORF">F8566_19030</name>
</gene>
<feature type="compositionally biased region" description="Basic and acidic residues" evidence="1">
    <location>
        <begin position="1"/>
        <end position="12"/>
    </location>
</feature>
<dbReference type="OrthoDB" id="3501659at2"/>
<name>A0A6H9YRR7_9ACTN</name>
<proteinExistence type="predicted"/>
<evidence type="ECO:0000313" key="3">
    <source>
        <dbReference type="Proteomes" id="UP000468735"/>
    </source>
</evidence>